<evidence type="ECO:0000313" key="6">
    <source>
        <dbReference type="EMBL" id="MFB9523900.1"/>
    </source>
</evidence>
<sequence length="359" mass="37138">MGRLTRAEVQEMNRRKVLEAAREEFGERGFRDAKIDRIAERAGLTRGAVYSNFPGKRALYFAVLADLASREVAPAPPASVDTVREALGALARGRVARFPLAGAESAEHPARDLPSVVLADAQTREPYAQLLKLDAIVLGTALEGLAGRGRTRLVPVAETALTLLHGADQLAAAAPGFGDPFQVVAACEQLAELALEGSAGAWAPPHLPFVAKARPVDEAWTPPAATDALRGQAAPSAEDGVVAVLGLHRLEAVEEALRVAAPAGETVTAVLVTGEPGELGPLARLTVAELGVALRQAFPRGVWPGVRVVHDESGVVAGAAGVSAVSDATEVAVRVRNGRVVARAEGRGACYAAASAEVG</sequence>
<name>A0ABV5PL04_STRCM</name>
<dbReference type="InterPro" id="IPR009057">
    <property type="entry name" value="Homeodomain-like_sf"/>
</dbReference>
<dbReference type="Pfam" id="PF00440">
    <property type="entry name" value="TetR_N"/>
    <property type="match status" value="1"/>
</dbReference>
<evidence type="ECO:0000256" key="1">
    <source>
        <dbReference type="ARBA" id="ARBA00023015"/>
    </source>
</evidence>
<proteinExistence type="predicted"/>
<evidence type="ECO:0000256" key="4">
    <source>
        <dbReference type="PROSITE-ProRule" id="PRU00335"/>
    </source>
</evidence>
<dbReference type="RefSeq" id="WP_345218570.1">
    <property type="nucleotide sequence ID" value="NZ_BAAAXE010000001.1"/>
</dbReference>
<feature type="domain" description="HTH tetR-type" evidence="5">
    <location>
        <begin position="11"/>
        <end position="71"/>
    </location>
</feature>
<dbReference type="PANTHER" id="PTHR30055">
    <property type="entry name" value="HTH-TYPE TRANSCRIPTIONAL REGULATOR RUTR"/>
    <property type="match status" value="1"/>
</dbReference>
<keyword evidence="3" id="KW-0804">Transcription</keyword>
<dbReference type="Gene3D" id="1.10.357.10">
    <property type="entry name" value="Tetracycline Repressor, domain 2"/>
    <property type="match status" value="1"/>
</dbReference>
<evidence type="ECO:0000256" key="3">
    <source>
        <dbReference type="ARBA" id="ARBA00023163"/>
    </source>
</evidence>
<evidence type="ECO:0000313" key="7">
    <source>
        <dbReference type="Proteomes" id="UP001589718"/>
    </source>
</evidence>
<dbReference type="PROSITE" id="PS50977">
    <property type="entry name" value="HTH_TETR_2"/>
    <property type="match status" value="1"/>
</dbReference>
<accession>A0ABV5PL04</accession>
<feature type="DNA-binding region" description="H-T-H motif" evidence="4">
    <location>
        <begin position="34"/>
        <end position="53"/>
    </location>
</feature>
<organism evidence="6 7">
    <name type="scientific">Streptomyces cremeus</name>
    <dbReference type="NCBI Taxonomy" id="66881"/>
    <lineage>
        <taxon>Bacteria</taxon>
        <taxon>Bacillati</taxon>
        <taxon>Actinomycetota</taxon>
        <taxon>Actinomycetes</taxon>
        <taxon>Kitasatosporales</taxon>
        <taxon>Streptomycetaceae</taxon>
        <taxon>Streptomyces</taxon>
    </lineage>
</organism>
<comment type="caution">
    <text evidence="6">The sequence shown here is derived from an EMBL/GenBank/DDBJ whole genome shotgun (WGS) entry which is preliminary data.</text>
</comment>
<dbReference type="SUPFAM" id="SSF46689">
    <property type="entry name" value="Homeodomain-like"/>
    <property type="match status" value="1"/>
</dbReference>
<evidence type="ECO:0000256" key="2">
    <source>
        <dbReference type="ARBA" id="ARBA00023125"/>
    </source>
</evidence>
<protein>
    <submittedName>
        <fullName evidence="6">TetR/AcrR family transcriptional regulator</fullName>
    </submittedName>
</protein>
<dbReference type="InterPro" id="IPR001647">
    <property type="entry name" value="HTH_TetR"/>
</dbReference>
<keyword evidence="1" id="KW-0805">Transcription regulation</keyword>
<evidence type="ECO:0000259" key="5">
    <source>
        <dbReference type="PROSITE" id="PS50977"/>
    </source>
</evidence>
<reference evidence="6 7" key="1">
    <citation type="submission" date="2024-09" db="EMBL/GenBank/DDBJ databases">
        <authorList>
            <person name="Sun Q."/>
            <person name="Mori K."/>
        </authorList>
    </citation>
    <scope>NUCLEOTIDE SEQUENCE [LARGE SCALE GENOMIC DNA]</scope>
    <source>
        <strain evidence="6 7">JCM 4362</strain>
    </source>
</reference>
<dbReference type="InterPro" id="IPR050109">
    <property type="entry name" value="HTH-type_TetR-like_transc_reg"/>
</dbReference>
<dbReference type="PRINTS" id="PR00455">
    <property type="entry name" value="HTHTETR"/>
</dbReference>
<dbReference type="PANTHER" id="PTHR30055:SF234">
    <property type="entry name" value="HTH-TYPE TRANSCRIPTIONAL REGULATOR BETI"/>
    <property type="match status" value="1"/>
</dbReference>
<keyword evidence="2 4" id="KW-0238">DNA-binding</keyword>
<keyword evidence="7" id="KW-1185">Reference proteome</keyword>
<dbReference type="EMBL" id="JBHMCR010000019">
    <property type="protein sequence ID" value="MFB9523900.1"/>
    <property type="molecule type" value="Genomic_DNA"/>
</dbReference>
<dbReference type="Proteomes" id="UP001589718">
    <property type="component" value="Unassembled WGS sequence"/>
</dbReference>
<gene>
    <name evidence="6" type="ORF">ACFFTU_28545</name>
</gene>